<dbReference type="EMBL" id="BAABBP010000025">
    <property type="protein sequence ID" value="GAA4000382.1"/>
    <property type="molecule type" value="Genomic_DNA"/>
</dbReference>
<gene>
    <name evidence="2" type="ORF">GCM10022279_25200</name>
</gene>
<dbReference type="Proteomes" id="UP001501627">
    <property type="component" value="Unassembled WGS sequence"/>
</dbReference>
<keyword evidence="3" id="KW-1185">Reference proteome</keyword>
<dbReference type="RefSeq" id="WP_103044111.1">
    <property type="nucleotide sequence ID" value="NZ_BAABBP010000025.1"/>
</dbReference>
<organism evidence="2 3">
    <name type="scientific">Comamonas faecalis</name>
    <dbReference type="NCBI Taxonomy" id="1387849"/>
    <lineage>
        <taxon>Bacteria</taxon>
        <taxon>Pseudomonadati</taxon>
        <taxon>Pseudomonadota</taxon>
        <taxon>Betaproteobacteria</taxon>
        <taxon>Burkholderiales</taxon>
        <taxon>Comamonadaceae</taxon>
        <taxon>Comamonas</taxon>
    </lineage>
</organism>
<name>A0ABP7RPB7_9BURK</name>
<evidence type="ECO:0000256" key="1">
    <source>
        <dbReference type="SAM" id="SignalP"/>
    </source>
</evidence>
<comment type="caution">
    <text evidence="2">The sequence shown here is derived from an EMBL/GenBank/DDBJ whole genome shotgun (WGS) entry which is preliminary data.</text>
</comment>
<reference evidence="3" key="1">
    <citation type="journal article" date="2019" name="Int. J. Syst. Evol. Microbiol.">
        <title>The Global Catalogue of Microorganisms (GCM) 10K type strain sequencing project: providing services to taxonomists for standard genome sequencing and annotation.</title>
        <authorList>
            <consortium name="The Broad Institute Genomics Platform"/>
            <consortium name="The Broad Institute Genome Sequencing Center for Infectious Disease"/>
            <person name="Wu L."/>
            <person name="Ma J."/>
        </authorList>
    </citation>
    <scope>NUCLEOTIDE SEQUENCE [LARGE SCALE GENOMIC DNA]</scope>
    <source>
        <strain evidence="3">JCM 17561</strain>
    </source>
</reference>
<sequence>MLSIVLRRPWLYALVLCGAWAQQGQAQSQAAQAEPIFATPVASDQLEQARGGSFHVENSMDLSGVTAGNSAHNVATGNNAISAGAFDHAAGLPIVIQNSGANVLIQNGVVINLQMQ</sequence>
<feature type="signal peptide" evidence="1">
    <location>
        <begin position="1"/>
        <end position="21"/>
    </location>
</feature>
<proteinExistence type="predicted"/>
<feature type="chain" id="PRO_5045434128" evidence="1">
    <location>
        <begin position="22"/>
        <end position="116"/>
    </location>
</feature>
<keyword evidence="1" id="KW-0732">Signal</keyword>
<accession>A0ABP7RPB7</accession>
<evidence type="ECO:0000313" key="2">
    <source>
        <dbReference type="EMBL" id="GAA4000382.1"/>
    </source>
</evidence>
<protein>
    <submittedName>
        <fullName evidence="2">Uncharacterized protein</fullName>
    </submittedName>
</protein>
<evidence type="ECO:0000313" key="3">
    <source>
        <dbReference type="Proteomes" id="UP001501627"/>
    </source>
</evidence>